<reference evidence="2" key="1">
    <citation type="journal article" date="2019" name="bioRxiv">
        <title>The Genome of the Zebra Mussel, Dreissena polymorpha: A Resource for Invasive Species Research.</title>
        <authorList>
            <person name="McCartney M.A."/>
            <person name="Auch B."/>
            <person name="Kono T."/>
            <person name="Mallez S."/>
            <person name="Zhang Y."/>
            <person name="Obille A."/>
            <person name="Becker A."/>
            <person name="Abrahante J.E."/>
            <person name="Garbe J."/>
            <person name="Badalamenti J.P."/>
            <person name="Herman A."/>
            <person name="Mangelson H."/>
            <person name="Liachko I."/>
            <person name="Sullivan S."/>
            <person name="Sone E.D."/>
            <person name="Koren S."/>
            <person name="Silverstein K.A.T."/>
            <person name="Beckman K.B."/>
            <person name="Gohl D.M."/>
        </authorList>
    </citation>
    <scope>NUCLEOTIDE SEQUENCE</scope>
    <source>
        <strain evidence="2">Duluth1</strain>
        <tissue evidence="2">Whole animal</tissue>
    </source>
</reference>
<proteinExistence type="predicted"/>
<feature type="compositionally biased region" description="Polar residues" evidence="1">
    <location>
        <begin position="1"/>
        <end position="18"/>
    </location>
</feature>
<accession>A0A9D4QQJ2</accession>
<reference evidence="2" key="2">
    <citation type="submission" date="2020-11" db="EMBL/GenBank/DDBJ databases">
        <authorList>
            <person name="McCartney M.A."/>
            <person name="Auch B."/>
            <person name="Kono T."/>
            <person name="Mallez S."/>
            <person name="Becker A."/>
            <person name="Gohl D.M."/>
            <person name="Silverstein K.A.T."/>
            <person name="Koren S."/>
            <person name="Bechman K.B."/>
            <person name="Herman A."/>
            <person name="Abrahante J.E."/>
            <person name="Garbe J."/>
        </authorList>
    </citation>
    <scope>NUCLEOTIDE SEQUENCE</scope>
    <source>
        <strain evidence="2">Duluth1</strain>
        <tissue evidence="2">Whole animal</tissue>
    </source>
</reference>
<gene>
    <name evidence="2" type="ORF">DPMN_113273</name>
</gene>
<dbReference type="EMBL" id="JAIWYP010000004">
    <property type="protein sequence ID" value="KAH3839836.1"/>
    <property type="molecule type" value="Genomic_DNA"/>
</dbReference>
<evidence type="ECO:0000313" key="3">
    <source>
        <dbReference type="Proteomes" id="UP000828390"/>
    </source>
</evidence>
<comment type="caution">
    <text evidence="2">The sequence shown here is derived from an EMBL/GenBank/DDBJ whole genome shotgun (WGS) entry which is preliminary data.</text>
</comment>
<dbReference type="AlphaFoldDB" id="A0A9D4QQJ2"/>
<organism evidence="2 3">
    <name type="scientific">Dreissena polymorpha</name>
    <name type="common">Zebra mussel</name>
    <name type="synonym">Mytilus polymorpha</name>
    <dbReference type="NCBI Taxonomy" id="45954"/>
    <lineage>
        <taxon>Eukaryota</taxon>
        <taxon>Metazoa</taxon>
        <taxon>Spiralia</taxon>
        <taxon>Lophotrochozoa</taxon>
        <taxon>Mollusca</taxon>
        <taxon>Bivalvia</taxon>
        <taxon>Autobranchia</taxon>
        <taxon>Heteroconchia</taxon>
        <taxon>Euheterodonta</taxon>
        <taxon>Imparidentia</taxon>
        <taxon>Neoheterodontei</taxon>
        <taxon>Myida</taxon>
        <taxon>Dreissenoidea</taxon>
        <taxon>Dreissenidae</taxon>
        <taxon>Dreissena</taxon>
    </lineage>
</organism>
<evidence type="ECO:0000256" key="1">
    <source>
        <dbReference type="SAM" id="MobiDB-lite"/>
    </source>
</evidence>
<name>A0A9D4QQJ2_DREPO</name>
<sequence length="114" mass="12545">MQWAQLSHQKLQSSTSQIDDGKDKQFIEQGTSSGEPSDSIKICRVQVGSSVVQIKVGDLELNAKFDADAEITILSSRMYEKLKKSTKNVQDVVMQMAEAETALKGVITAPLKMQ</sequence>
<feature type="region of interest" description="Disordered" evidence="1">
    <location>
        <begin position="1"/>
        <end position="39"/>
    </location>
</feature>
<dbReference type="Proteomes" id="UP000828390">
    <property type="component" value="Unassembled WGS sequence"/>
</dbReference>
<evidence type="ECO:0000313" key="2">
    <source>
        <dbReference type="EMBL" id="KAH3839836.1"/>
    </source>
</evidence>
<keyword evidence="3" id="KW-1185">Reference proteome</keyword>
<protein>
    <submittedName>
        <fullName evidence="2">Uncharacterized protein</fullName>
    </submittedName>
</protein>